<keyword evidence="2" id="KW-1185">Reference proteome</keyword>
<accession>A0ABZ2Z079</accession>
<gene>
    <name evidence="1" type="ORF">WJU22_19970</name>
</gene>
<dbReference type="Proteomes" id="UP001449657">
    <property type="component" value="Chromosome"/>
</dbReference>
<dbReference type="EMBL" id="CP150096">
    <property type="protein sequence ID" value="WZN45179.1"/>
    <property type="molecule type" value="Genomic_DNA"/>
</dbReference>
<dbReference type="RefSeq" id="WP_341839933.1">
    <property type="nucleotide sequence ID" value="NZ_CP149792.1"/>
</dbReference>
<protein>
    <submittedName>
        <fullName evidence="1">Uncharacterized protein</fullName>
    </submittedName>
</protein>
<evidence type="ECO:0000313" key="1">
    <source>
        <dbReference type="EMBL" id="WZN45179.1"/>
    </source>
</evidence>
<organism evidence="1 2">
    <name type="scientific">Chitinophaga caseinilytica</name>
    <dbReference type="NCBI Taxonomy" id="2267521"/>
    <lineage>
        <taxon>Bacteria</taxon>
        <taxon>Pseudomonadati</taxon>
        <taxon>Bacteroidota</taxon>
        <taxon>Chitinophagia</taxon>
        <taxon>Chitinophagales</taxon>
        <taxon>Chitinophagaceae</taxon>
        <taxon>Chitinophaga</taxon>
    </lineage>
</organism>
<evidence type="ECO:0000313" key="2">
    <source>
        <dbReference type="Proteomes" id="UP001449657"/>
    </source>
</evidence>
<reference evidence="1 2" key="1">
    <citation type="submission" date="2024-03" db="EMBL/GenBank/DDBJ databases">
        <title>Chitinophaga caseinilytica sp. nov., a casein hydrolysing bacterium isolated from forest soil.</title>
        <authorList>
            <person name="Lee D.S."/>
            <person name="Han D.M."/>
            <person name="Baek J.H."/>
            <person name="Choi D.G."/>
            <person name="Jeon J.H."/>
            <person name="Jeon C.O."/>
        </authorList>
    </citation>
    <scope>NUCLEOTIDE SEQUENCE [LARGE SCALE GENOMIC DNA]</scope>
    <source>
        <strain evidence="1 2">KACC 19118</strain>
    </source>
</reference>
<sequence>MIELEEIALGGLFYRNGKVMQIRGEHFAAMPQLLPELSPIPIDPQRLWKLGFSRYVNTGVSYKDWQGVRVYLKPATLHRWLVQFEGVPKAGFLHHIHQVQRLWFDLFQEHLYQPPKAGTGKRHVVPGDTYDRKLVKDHAVSHYKKYEVTITPPADQPYYFTWDCRLLFRTGRYAVWRVDEKNPLFQLGGRAWGLTLIFGAAGEDDRIQAGKWLKDYLQEK</sequence>
<proteinExistence type="predicted"/>
<name>A0ABZ2Z079_9BACT</name>